<feature type="binding site" evidence="6">
    <location>
        <position position="202"/>
    </location>
    <ligand>
        <name>ATP</name>
        <dbReference type="ChEBI" id="CHEBI:30616"/>
    </ligand>
</feature>
<comment type="similarity">
    <text evidence="6 7">Belongs to the PurK/PurT family.</text>
</comment>
<dbReference type="GO" id="GO:0004638">
    <property type="term" value="F:phosphoribosylaminoimidazole carboxylase activity"/>
    <property type="evidence" value="ECO:0007669"/>
    <property type="project" value="InterPro"/>
</dbReference>
<evidence type="ECO:0000256" key="2">
    <source>
        <dbReference type="ARBA" id="ARBA00022755"/>
    </source>
</evidence>
<dbReference type="Proteomes" id="UP000185812">
    <property type="component" value="Unassembled WGS sequence"/>
</dbReference>
<dbReference type="PROSITE" id="PS50975">
    <property type="entry name" value="ATP_GRASP"/>
    <property type="match status" value="1"/>
</dbReference>
<comment type="function">
    <text evidence="6">Catalyzes the ATP-dependent conversion of 5-aminoimidazole ribonucleotide (AIR) and HCO(3)(-) to N5-carboxyaminoimidazole ribonucleotide (N5-CAIR).</text>
</comment>
<dbReference type="NCBIfam" id="NF004680">
    <property type="entry name" value="PRK06019.1-6"/>
    <property type="match status" value="1"/>
</dbReference>
<feature type="binding site" evidence="6">
    <location>
        <position position="158"/>
    </location>
    <ligand>
        <name>ATP</name>
        <dbReference type="ChEBI" id="CHEBI:30616"/>
    </ligand>
</feature>
<evidence type="ECO:0000256" key="1">
    <source>
        <dbReference type="ARBA" id="ARBA00022741"/>
    </source>
</evidence>
<dbReference type="STRING" id="633813.SAMN04488087_2268"/>
<dbReference type="Pfam" id="PF22660">
    <property type="entry name" value="RS_preATP-grasp-like"/>
    <property type="match status" value="1"/>
</dbReference>
<feature type="domain" description="ATP-grasp" evidence="8">
    <location>
        <begin position="122"/>
        <end position="309"/>
    </location>
</feature>
<dbReference type="NCBIfam" id="TIGR01161">
    <property type="entry name" value="purK"/>
    <property type="match status" value="1"/>
</dbReference>
<dbReference type="GO" id="GO:0005829">
    <property type="term" value="C:cytosol"/>
    <property type="evidence" value="ECO:0007669"/>
    <property type="project" value="TreeGrafter"/>
</dbReference>
<dbReference type="AlphaFoldDB" id="A0A1M6WBI6"/>
<dbReference type="GO" id="GO:0005524">
    <property type="term" value="F:ATP binding"/>
    <property type="evidence" value="ECO:0007669"/>
    <property type="project" value="UniProtKB-UniRule"/>
</dbReference>
<keyword evidence="6 7" id="KW-0436">Ligase</keyword>
<dbReference type="PANTHER" id="PTHR11609:SF5">
    <property type="entry name" value="PHOSPHORIBOSYLAMINOIMIDAZOLE CARBOXYLASE"/>
    <property type="match status" value="1"/>
</dbReference>
<dbReference type="RefSeq" id="WP_245772024.1">
    <property type="nucleotide sequence ID" value="NZ_FRAU01000008.1"/>
</dbReference>
<evidence type="ECO:0000313" key="10">
    <source>
        <dbReference type="Proteomes" id="UP000185812"/>
    </source>
</evidence>
<feature type="binding site" evidence="6">
    <location>
        <position position="118"/>
    </location>
    <ligand>
        <name>ATP</name>
        <dbReference type="ChEBI" id="CHEBI:30616"/>
    </ligand>
</feature>
<dbReference type="EC" id="6.3.4.18" evidence="6 7"/>
<organism evidence="9 10">
    <name type="scientific">Rhodothermus profundi</name>
    <dbReference type="NCBI Taxonomy" id="633813"/>
    <lineage>
        <taxon>Bacteria</taxon>
        <taxon>Pseudomonadati</taxon>
        <taxon>Rhodothermota</taxon>
        <taxon>Rhodothermia</taxon>
        <taxon>Rhodothermales</taxon>
        <taxon>Rhodothermaceae</taxon>
        <taxon>Rhodothermus</taxon>
    </lineage>
</organism>
<evidence type="ECO:0000256" key="4">
    <source>
        <dbReference type="ARBA" id="ARBA00022840"/>
    </source>
</evidence>
<protein>
    <recommendedName>
        <fullName evidence="6 7">N5-carboxyaminoimidazole ribonucleotide synthase</fullName>
        <shortName evidence="6 7">N5-CAIR synthase</shortName>
        <ecNumber evidence="6 7">6.3.4.18</ecNumber>
    </recommendedName>
    <alternativeName>
        <fullName evidence="6 7">5-(carboxyamino)imidazole ribonucleotide synthetase</fullName>
    </alternativeName>
</protein>
<dbReference type="InterPro" id="IPR013815">
    <property type="entry name" value="ATP_grasp_subdomain_1"/>
</dbReference>
<dbReference type="GO" id="GO:0046872">
    <property type="term" value="F:metal ion binding"/>
    <property type="evidence" value="ECO:0007669"/>
    <property type="project" value="InterPro"/>
</dbReference>
<dbReference type="HAMAP" id="MF_01928">
    <property type="entry name" value="PurK"/>
    <property type="match status" value="1"/>
</dbReference>
<dbReference type="Gene3D" id="3.40.50.20">
    <property type="match status" value="1"/>
</dbReference>
<keyword evidence="10" id="KW-1185">Reference proteome</keyword>
<dbReference type="Pfam" id="PF02222">
    <property type="entry name" value="ATP-grasp"/>
    <property type="match status" value="1"/>
</dbReference>
<reference evidence="10" key="1">
    <citation type="submission" date="2016-11" db="EMBL/GenBank/DDBJ databases">
        <authorList>
            <person name="Varghese N."/>
            <person name="Submissions S."/>
        </authorList>
    </citation>
    <scope>NUCLEOTIDE SEQUENCE [LARGE SCALE GENOMIC DNA]</scope>
    <source>
        <strain evidence="10">DSM 22212</strain>
    </source>
</reference>
<evidence type="ECO:0000256" key="7">
    <source>
        <dbReference type="RuleBase" id="RU361200"/>
    </source>
</evidence>
<evidence type="ECO:0000256" key="3">
    <source>
        <dbReference type="ARBA" id="ARBA00022793"/>
    </source>
</evidence>
<evidence type="ECO:0000256" key="6">
    <source>
        <dbReference type="HAMAP-Rule" id="MF_01928"/>
    </source>
</evidence>
<keyword evidence="4 6" id="KW-0067">ATP-binding</keyword>
<dbReference type="FunFam" id="3.30.470.20:FF:000037">
    <property type="entry name" value="Phosphoribosylaminoimidazole carboxylase, chloroplastic"/>
    <property type="match status" value="1"/>
</dbReference>
<dbReference type="UniPathway" id="UPA00074">
    <property type="reaction ID" value="UER00942"/>
</dbReference>
<evidence type="ECO:0000313" key="9">
    <source>
        <dbReference type="EMBL" id="SHK91173.1"/>
    </source>
</evidence>
<keyword evidence="2 6" id="KW-0658">Purine biosynthesis</keyword>
<dbReference type="InterPro" id="IPR054350">
    <property type="entry name" value="PurT/PurK_preATP-grasp"/>
</dbReference>
<comment type="subunit">
    <text evidence="6 7">Homodimer.</text>
</comment>
<comment type="function">
    <text evidence="7">Catalyzes the ATP-dependent conversion of 5-aminoimidazole ribonucleotide (AIR) and HCO(3)- to N5-carboxyaminoimidazole ribonucleotide (N5-CAIR).</text>
</comment>
<name>A0A1M6WBI6_9BACT</name>
<dbReference type="InterPro" id="IPR016185">
    <property type="entry name" value="PreATP-grasp_dom_sf"/>
</dbReference>
<feature type="binding site" evidence="6">
    <location>
        <begin position="279"/>
        <end position="280"/>
    </location>
    <ligand>
        <name>ATP</name>
        <dbReference type="ChEBI" id="CHEBI:30616"/>
    </ligand>
</feature>
<dbReference type="SUPFAM" id="SSF56059">
    <property type="entry name" value="Glutathione synthetase ATP-binding domain-like"/>
    <property type="match status" value="1"/>
</dbReference>
<keyword evidence="3" id="KW-0210">Decarboxylase</keyword>
<sequence length="395" mass="43198">MYEKRRKLIGMSVVRTPNIPVIGILGGGQLGRMTAMAALRMGLQVRFLVPQPTGSAEGLGEVVVGNWQDPDVLRRFAEGCTVVTVESEWAPADVLEPVLPEGTTLWPRAETLQIIRDKGQQKRVLAEAGLPLPAFACCATLEEAQAAAERFGYPVVLKRYRGSYDGYGNFTARSPEALQTGWARLAQEDGLLVEAWVPFVRELAVLVARSPGGEEVIYPVVYTRQQDHRCYLVQAPAAIDPAVAEEARRVARAAVETVGGIGITAVELFELADGRILINELAPRPHNTGHYTIEGCYTSQFENHVRAVLDWPLGSPELREPVAVMVNILGRRSSNSIELRGLPEALRIPGVAVHLYGKTQVRPGRKMGHVTATGTDPEDVRRRAETAADLIARYL</sequence>
<gene>
    <name evidence="6 7" type="primary">purK</name>
    <name evidence="9" type="ORF">SAMN04488087_2268</name>
</gene>
<dbReference type="SUPFAM" id="SSF52440">
    <property type="entry name" value="PreATP-grasp domain"/>
    <property type="match status" value="1"/>
</dbReference>
<dbReference type="Gene3D" id="3.30.470.20">
    <property type="entry name" value="ATP-grasp fold, B domain"/>
    <property type="match status" value="1"/>
</dbReference>
<dbReference type="InterPro" id="IPR005875">
    <property type="entry name" value="PurK"/>
</dbReference>
<keyword evidence="1 6" id="KW-0547">Nucleotide-binding</keyword>
<feature type="binding site" evidence="6">
    <location>
        <begin position="194"/>
        <end position="197"/>
    </location>
    <ligand>
        <name>ATP</name>
        <dbReference type="ChEBI" id="CHEBI:30616"/>
    </ligand>
</feature>
<proteinExistence type="inferred from homology"/>
<dbReference type="PANTHER" id="PTHR11609">
    <property type="entry name" value="PURINE BIOSYNTHESIS PROTEIN 6/7, PUR6/7"/>
    <property type="match status" value="1"/>
</dbReference>
<dbReference type="Gene3D" id="3.30.1490.20">
    <property type="entry name" value="ATP-grasp fold, A domain"/>
    <property type="match status" value="1"/>
</dbReference>
<dbReference type="GO" id="GO:0006189">
    <property type="term" value="P:'de novo' IMP biosynthetic process"/>
    <property type="evidence" value="ECO:0007669"/>
    <property type="project" value="UniProtKB-UniRule"/>
</dbReference>
<dbReference type="NCBIfam" id="NF004679">
    <property type="entry name" value="PRK06019.1-5"/>
    <property type="match status" value="1"/>
</dbReference>
<comment type="catalytic activity">
    <reaction evidence="6 7">
        <text>5-amino-1-(5-phospho-beta-D-ribosyl)imidazole + hydrogencarbonate + ATP = 5-carboxyamino-1-(5-phospho-D-ribosyl)imidazole + ADP + phosphate + 2 H(+)</text>
        <dbReference type="Rhea" id="RHEA:19317"/>
        <dbReference type="ChEBI" id="CHEBI:15378"/>
        <dbReference type="ChEBI" id="CHEBI:17544"/>
        <dbReference type="ChEBI" id="CHEBI:30616"/>
        <dbReference type="ChEBI" id="CHEBI:43474"/>
        <dbReference type="ChEBI" id="CHEBI:58730"/>
        <dbReference type="ChEBI" id="CHEBI:137981"/>
        <dbReference type="ChEBI" id="CHEBI:456216"/>
        <dbReference type="EC" id="6.3.4.18"/>
    </reaction>
</comment>
<dbReference type="EMBL" id="FRAU01000008">
    <property type="protein sequence ID" value="SHK91173.1"/>
    <property type="molecule type" value="Genomic_DNA"/>
</dbReference>
<keyword evidence="5" id="KW-0456">Lyase</keyword>
<dbReference type="SUPFAM" id="SSF51246">
    <property type="entry name" value="Rudiment single hybrid motif"/>
    <property type="match status" value="1"/>
</dbReference>
<dbReference type="GO" id="GO:0034028">
    <property type="term" value="F:5-(carboxyamino)imidazole ribonucleotide synthase activity"/>
    <property type="evidence" value="ECO:0007669"/>
    <property type="project" value="UniProtKB-UniRule"/>
</dbReference>
<dbReference type="InterPro" id="IPR003135">
    <property type="entry name" value="ATP-grasp_carboxylate-amine"/>
</dbReference>
<dbReference type="Pfam" id="PF17769">
    <property type="entry name" value="PurK_C"/>
    <property type="match status" value="1"/>
</dbReference>
<accession>A0A1M6WBI6</accession>
<dbReference type="InterPro" id="IPR011761">
    <property type="entry name" value="ATP-grasp"/>
</dbReference>
<dbReference type="InterPro" id="IPR040686">
    <property type="entry name" value="PurK_C"/>
</dbReference>
<evidence type="ECO:0000256" key="5">
    <source>
        <dbReference type="ARBA" id="ARBA00023239"/>
    </source>
</evidence>
<comment type="pathway">
    <text evidence="6 7">Purine metabolism; IMP biosynthesis via de novo pathway; 5-amino-1-(5-phospho-D-ribosyl)imidazole-4-carboxylate from 5-amino-1-(5-phospho-D-ribosyl)imidazole (N5-CAIR route): step 1/2.</text>
</comment>
<comment type="caution">
    <text evidence="6">Lacks conserved residue(s) required for the propagation of feature annotation.</text>
</comment>
<dbReference type="InterPro" id="IPR011054">
    <property type="entry name" value="Rudment_hybrid_motif"/>
</dbReference>
<evidence type="ECO:0000259" key="8">
    <source>
        <dbReference type="PROSITE" id="PS50975"/>
    </source>
</evidence>